<keyword evidence="2" id="KW-0813">Transport</keyword>
<gene>
    <name evidence="9" type="ORF">LTR97_006506</name>
</gene>
<dbReference type="GO" id="GO:0022857">
    <property type="term" value="F:transmembrane transporter activity"/>
    <property type="evidence" value="ECO:0007669"/>
    <property type="project" value="InterPro"/>
</dbReference>
<organism evidence="9 10">
    <name type="scientific">Elasticomyces elasticus</name>
    <dbReference type="NCBI Taxonomy" id="574655"/>
    <lineage>
        <taxon>Eukaryota</taxon>
        <taxon>Fungi</taxon>
        <taxon>Dikarya</taxon>
        <taxon>Ascomycota</taxon>
        <taxon>Pezizomycotina</taxon>
        <taxon>Dothideomycetes</taxon>
        <taxon>Dothideomycetidae</taxon>
        <taxon>Mycosphaerellales</taxon>
        <taxon>Teratosphaeriaceae</taxon>
        <taxon>Elasticomyces</taxon>
    </lineage>
</organism>
<dbReference type="PROSITE" id="PS50850">
    <property type="entry name" value="MFS"/>
    <property type="match status" value="1"/>
</dbReference>
<keyword evidence="3 7" id="KW-0812">Transmembrane</keyword>
<feature type="transmembrane region" description="Helical" evidence="7">
    <location>
        <begin position="117"/>
        <end position="134"/>
    </location>
</feature>
<evidence type="ECO:0000313" key="9">
    <source>
        <dbReference type="EMBL" id="KAK5698858.1"/>
    </source>
</evidence>
<feature type="transmembrane region" description="Helical" evidence="7">
    <location>
        <begin position="444"/>
        <end position="469"/>
    </location>
</feature>
<dbReference type="InterPro" id="IPR036259">
    <property type="entry name" value="MFS_trans_sf"/>
</dbReference>
<dbReference type="Gene3D" id="1.20.1720.10">
    <property type="entry name" value="Multidrug resistance protein D"/>
    <property type="match status" value="1"/>
</dbReference>
<evidence type="ECO:0000313" key="10">
    <source>
        <dbReference type="Proteomes" id="UP001310594"/>
    </source>
</evidence>
<feature type="transmembrane region" description="Helical" evidence="7">
    <location>
        <begin position="146"/>
        <end position="165"/>
    </location>
</feature>
<dbReference type="PANTHER" id="PTHR42718:SF9">
    <property type="entry name" value="MAJOR FACILITATOR SUPERFAMILY MULTIDRUG TRANSPORTER MFSC"/>
    <property type="match status" value="1"/>
</dbReference>
<reference evidence="9" key="1">
    <citation type="submission" date="2023-08" db="EMBL/GenBank/DDBJ databases">
        <title>Black Yeasts Isolated from many extreme environments.</title>
        <authorList>
            <person name="Coleine C."/>
            <person name="Stajich J.E."/>
            <person name="Selbmann L."/>
        </authorList>
    </citation>
    <scope>NUCLEOTIDE SEQUENCE</scope>
    <source>
        <strain evidence="9">CCFEE 5810</strain>
    </source>
</reference>
<evidence type="ECO:0000256" key="5">
    <source>
        <dbReference type="ARBA" id="ARBA00023136"/>
    </source>
</evidence>
<feature type="compositionally biased region" description="Basic and acidic residues" evidence="6">
    <location>
        <begin position="14"/>
        <end position="29"/>
    </location>
</feature>
<dbReference type="EMBL" id="JAVRQU010000009">
    <property type="protein sequence ID" value="KAK5698858.1"/>
    <property type="molecule type" value="Genomic_DNA"/>
</dbReference>
<feature type="transmembrane region" description="Helical" evidence="7">
    <location>
        <begin position="78"/>
        <end position="105"/>
    </location>
</feature>
<evidence type="ECO:0000256" key="6">
    <source>
        <dbReference type="SAM" id="MobiDB-lite"/>
    </source>
</evidence>
<dbReference type="PANTHER" id="PTHR42718">
    <property type="entry name" value="MAJOR FACILITATOR SUPERFAMILY MULTIDRUG TRANSPORTER MFSC"/>
    <property type="match status" value="1"/>
</dbReference>
<feature type="domain" description="Major facilitator superfamily (MFS) profile" evidence="8">
    <location>
        <begin position="80"/>
        <end position="561"/>
    </location>
</feature>
<evidence type="ECO:0000256" key="4">
    <source>
        <dbReference type="ARBA" id="ARBA00022989"/>
    </source>
</evidence>
<dbReference type="GO" id="GO:0016020">
    <property type="term" value="C:membrane"/>
    <property type="evidence" value="ECO:0007669"/>
    <property type="project" value="UniProtKB-SubCell"/>
</dbReference>
<dbReference type="InterPro" id="IPR020846">
    <property type="entry name" value="MFS_dom"/>
</dbReference>
<dbReference type="Proteomes" id="UP001310594">
    <property type="component" value="Unassembled WGS sequence"/>
</dbReference>
<feature type="transmembrane region" description="Helical" evidence="7">
    <location>
        <begin position="344"/>
        <end position="369"/>
    </location>
</feature>
<name>A0AAN7WG77_9PEZI</name>
<comment type="subcellular location">
    <subcellularLocation>
        <location evidence="1">Membrane</location>
        <topology evidence="1">Multi-pass membrane protein</topology>
    </subcellularLocation>
</comment>
<evidence type="ECO:0000259" key="8">
    <source>
        <dbReference type="PROSITE" id="PS50850"/>
    </source>
</evidence>
<evidence type="ECO:0000256" key="3">
    <source>
        <dbReference type="ARBA" id="ARBA00022692"/>
    </source>
</evidence>
<evidence type="ECO:0000256" key="7">
    <source>
        <dbReference type="SAM" id="Phobius"/>
    </source>
</evidence>
<feature type="transmembrane region" description="Helical" evidence="7">
    <location>
        <begin position="302"/>
        <end position="323"/>
    </location>
</feature>
<dbReference type="Gene3D" id="1.20.1250.20">
    <property type="entry name" value="MFS general substrate transporter like domains"/>
    <property type="match status" value="1"/>
</dbReference>
<feature type="transmembrane region" description="Helical" evidence="7">
    <location>
        <begin position="235"/>
        <end position="259"/>
    </location>
</feature>
<feature type="region of interest" description="Disordered" evidence="6">
    <location>
        <begin position="1"/>
        <end position="56"/>
    </location>
</feature>
<feature type="transmembrane region" description="Helical" evidence="7">
    <location>
        <begin position="271"/>
        <end position="290"/>
    </location>
</feature>
<protein>
    <recommendedName>
        <fullName evidence="8">Major facilitator superfamily (MFS) profile domain-containing protein</fullName>
    </recommendedName>
</protein>
<evidence type="ECO:0000256" key="2">
    <source>
        <dbReference type="ARBA" id="ARBA00022448"/>
    </source>
</evidence>
<dbReference type="AlphaFoldDB" id="A0AAN7WG77"/>
<feature type="transmembrane region" description="Helical" evidence="7">
    <location>
        <begin position="204"/>
        <end position="223"/>
    </location>
</feature>
<dbReference type="SUPFAM" id="SSF103473">
    <property type="entry name" value="MFS general substrate transporter"/>
    <property type="match status" value="2"/>
</dbReference>
<keyword evidence="4 7" id="KW-1133">Transmembrane helix</keyword>
<dbReference type="InterPro" id="IPR011701">
    <property type="entry name" value="MFS"/>
</dbReference>
<sequence length="568" mass="61344">MEASEPAMANTRSARRDNNLLEDVSEKEYPQPSTSRPDDNANESQTDGPNDPEKADGVAVHATISRGSQLPMSKARTIALVITLTGAAFLNTLSVQAAVIVLPTIGRDLHIPAARQQWIVSAYSLTFGCFLMLWGRLADVYGKRVIFIWGSAWVCIVTLVCPFVPNEIGFDIFRGLQGLGAAANVPTAIGILGVTFPPGKAKNYAFATYSAGAPLGSVFGNILGGILGQYATWHWIFWVLAILAAIVTAAGHFVIPLPVSQPSESDLKNAIDWVGGTTITVALCALLFALTQGNVVGWSTWYIGFIIGFAALMIVAFIFWQLYLEKRTTRRPLMKVTLFKDLKVSAAMFTMALFFASFNDFLIFATYYYQDYKGRSAIETTIRFLPTGVCGGRKQSYYMPVLTIFITSQILSRIRVNHILMFGTFCVTMSSLLFAIPIPDSTSYWAYGVEAMCLCVFGADTLFPTLVLFNAHSLPKEDQALGGAMINAVGQIGRAIGLAIATAIQVAVQASHERSTASAVTGEGNLGNYAFRSGLRAANWFSVALGVLAFVTVTLAFRGAGIIGMAKK</sequence>
<proteinExistence type="predicted"/>
<comment type="caution">
    <text evidence="9">The sequence shown here is derived from an EMBL/GenBank/DDBJ whole genome shotgun (WGS) entry which is preliminary data.</text>
</comment>
<accession>A0AAN7WG77</accession>
<keyword evidence="5 7" id="KW-0472">Membrane</keyword>
<feature type="transmembrane region" description="Helical" evidence="7">
    <location>
        <begin position="419"/>
        <end position="438"/>
    </location>
</feature>
<dbReference type="Pfam" id="PF07690">
    <property type="entry name" value="MFS_1"/>
    <property type="match status" value="1"/>
</dbReference>
<evidence type="ECO:0000256" key="1">
    <source>
        <dbReference type="ARBA" id="ARBA00004141"/>
    </source>
</evidence>
<feature type="transmembrane region" description="Helical" evidence="7">
    <location>
        <begin position="537"/>
        <end position="557"/>
    </location>
</feature>